<dbReference type="Proteomes" id="UP000812440">
    <property type="component" value="Chromosome 4"/>
</dbReference>
<dbReference type="EMBL" id="JAACNH010000007">
    <property type="protein sequence ID" value="KAG8436153.1"/>
    <property type="molecule type" value="Genomic_DNA"/>
</dbReference>
<evidence type="ECO:0000313" key="1">
    <source>
        <dbReference type="EMBL" id="KAG8436153.1"/>
    </source>
</evidence>
<evidence type="ECO:0000313" key="2">
    <source>
        <dbReference type="Proteomes" id="UP000812440"/>
    </source>
</evidence>
<sequence length="84" mass="9671">MFLMPVFLMCMSEIQQRFFFVTSENWVFIYSTGSKSPLHLPSIPYQKWVMPVNSHSSACFWTLGTLQPVYSVTLGCNPLMSVRV</sequence>
<dbReference type="AlphaFoldDB" id="A0A8T2IWU8"/>
<protein>
    <submittedName>
        <fullName evidence="1">Uncharacterized protein</fullName>
    </submittedName>
</protein>
<accession>A0A8T2IWU8</accession>
<name>A0A8T2IWU8_9PIPI</name>
<proteinExistence type="predicted"/>
<gene>
    <name evidence="1" type="ORF">GDO86_007308</name>
</gene>
<comment type="caution">
    <text evidence="1">The sequence shown here is derived from an EMBL/GenBank/DDBJ whole genome shotgun (WGS) entry which is preliminary data.</text>
</comment>
<keyword evidence="2" id="KW-1185">Reference proteome</keyword>
<reference evidence="1" key="1">
    <citation type="thesis" date="2020" institute="ProQuest LLC" country="789 East Eisenhower Parkway, Ann Arbor, MI, USA">
        <title>Comparative Genomics and Chromosome Evolution.</title>
        <authorList>
            <person name="Mudd A.B."/>
        </authorList>
    </citation>
    <scope>NUCLEOTIDE SEQUENCE</scope>
    <source>
        <strain evidence="1">Female2</strain>
        <tissue evidence="1">Blood</tissue>
    </source>
</reference>
<organism evidence="1 2">
    <name type="scientific">Hymenochirus boettgeri</name>
    <name type="common">Congo dwarf clawed frog</name>
    <dbReference type="NCBI Taxonomy" id="247094"/>
    <lineage>
        <taxon>Eukaryota</taxon>
        <taxon>Metazoa</taxon>
        <taxon>Chordata</taxon>
        <taxon>Craniata</taxon>
        <taxon>Vertebrata</taxon>
        <taxon>Euteleostomi</taxon>
        <taxon>Amphibia</taxon>
        <taxon>Batrachia</taxon>
        <taxon>Anura</taxon>
        <taxon>Pipoidea</taxon>
        <taxon>Pipidae</taxon>
        <taxon>Pipinae</taxon>
        <taxon>Hymenochirus</taxon>
    </lineage>
</organism>